<evidence type="ECO:0000256" key="13">
    <source>
        <dbReference type="SAM" id="Phobius"/>
    </source>
</evidence>
<feature type="region of interest" description="Disordered" evidence="12">
    <location>
        <begin position="426"/>
        <end position="474"/>
    </location>
</feature>
<protein>
    <recommendedName>
        <fullName evidence="11">Rotatin</fullName>
    </recommendedName>
</protein>
<evidence type="ECO:0000259" key="14">
    <source>
        <dbReference type="Pfam" id="PF14726"/>
    </source>
</evidence>
<feature type="compositionally biased region" description="Low complexity" evidence="12">
    <location>
        <begin position="426"/>
        <end position="440"/>
    </location>
</feature>
<dbReference type="OrthoDB" id="428850at2759"/>
<evidence type="ECO:0000256" key="10">
    <source>
        <dbReference type="ARBA" id="ARBA00064355"/>
    </source>
</evidence>
<dbReference type="PANTHER" id="PTHR31691">
    <property type="entry name" value="ROTATIN"/>
    <property type="match status" value="1"/>
</dbReference>
<comment type="subcellular location">
    <subcellularLocation>
        <location evidence="1">Cytoplasm</location>
        <location evidence="1">Cytoskeleton</location>
        <location evidence="1">Cilium basal body</location>
    </subcellularLocation>
</comment>
<dbReference type="FunFam" id="1.25.10.10:FF:000811">
    <property type="entry name" value="rotatin isoform X1"/>
    <property type="match status" value="1"/>
</dbReference>
<proteinExistence type="inferred from homology"/>
<dbReference type="GO" id="GO:0007099">
    <property type="term" value="P:centriole replication"/>
    <property type="evidence" value="ECO:0007669"/>
    <property type="project" value="TreeGrafter"/>
</dbReference>
<evidence type="ECO:0000256" key="5">
    <source>
        <dbReference type="ARBA" id="ARBA00022990"/>
    </source>
</evidence>
<comment type="similarity">
    <text evidence="9">Belongs to the rotatin family.</text>
</comment>
<keyword evidence="2" id="KW-0217">Developmental protein</keyword>
<dbReference type="PANTHER" id="PTHR31691:SF1">
    <property type="entry name" value="ROTATIN"/>
    <property type="match status" value="1"/>
</dbReference>
<dbReference type="Proteomes" id="UP000700334">
    <property type="component" value="Unassembled WGS sequence"/>
</dbReference>
<keyword evidence="5" id="KW-0007">Acetylation</keyword>
<keyword evidence="13" id="KW-1133">Transmembrane helix</keyword>
<sequence>AQSTECRSLRVVCSFATEHAVLPAGFSGGDFYYARTLWRGSLIFRRQLSERAGMVLPGLIRKLADHVVATFVAGDGRPGPQTPAQPAIAPAGRGFAGAAPGPTRLGAAPLRGAQTPGGGRRPLPEPAADLRADAGGHQLVEIRERALKNILCKVEHNLICCADLIQERLLFLHLLEWFNFPSVPMKEEVLSLLNRLVKYPPAVQHLVDLGAVEFLSKLRSNVEPNLQAEIDGILDGLFILPSEVPTLSSAPYQTNQTELPQQPEMLTGYFAQEKSHLQLPEAPPPAPANQAAKCLKFSTFPWLPLTTTDRHVLSSNESSLRSSSHTLVWSTCELLRAVIMQDFPAEIFLQRPKIVQNLVSLLKLASGGSGQHRLALQAMSCLQQLCTNLRNRLNFHRDPGFFSSKRDTVSQNSSLSYCHEVRVVHPSQNPSPGSSSPRPSVVGRTGQRPRGDGQDWDAVSSSGSSSHAHGNSRVSVHSPLDLAHVDLPELEAEDALELQFRQLSLPQFCVCVLEAAVPLLRTGSRQVVICALELLAEALTLTGEAISADVWDDSSLFAMDMKEKLLSVLGSLGDTLCHHRSGGSMELPAAVLLHHRTAFVSISLLAVRLLQTLLPVEKASHVLPEPMSAALFLLSLDMPISLEYPNIHEAAVAYLEQLNSENYSIYKRTAETVHSIECTCNFLADVRKEGEKNLLELMELADQALLSFAYHQHFSLIKEIICICSKIWKSAQASPLLQGESQKVFLRMLSHPLPQVKIETYRCCLDVVKECLGVHNATKPVSSLCTGIHFLLHPKVLYEISAFGLQEAKSEVSAAARAILLHLLQGRLVMAASTWSRFIESVCPVLAVLQGYADTEDPLGHSILLLSKESSEDGEWLLPRTTRVKALLRLLLVKKPSVRSLALKLLACHLTREEGAEAKRPVLDANLLSRVANLFIVKKPIELQLDDRPDLVIKLETVEKLYEIFTSDDVDLVLRKSAAEQLAVVMQDIKMHATVKKLCLTDKIIEYLRDCVGQDGEVTECLVPPSLTLLRKVLCADPATRLSLAQQASLLTLLLRVAKIFLSCISFYFSVSLIFHEDCTVVTEVGALFCLLLFDEVSRMDMWSVNPSICLFQFIEVSVPCGAEKRESQCLLVCAFSRYHLPVRVLGHHAVSPSSIILPLSTDCLALKPVSDMLRIAWNLSWYHGSDNLLKQMNSEAKTPEFLDTLKLSAEDELALKVTLAAGGLGDCLRCIVQAAAHGDVRAAVTRMSFYLLNDRLSSRGGAGPCGAPLGPSAWHTALSRFLQVLPACTEDEKLLIDIIHFLNKLLKDRRRNPSVELLNWLLELLLRQSPNPLLDLLVPTESQAREEADDVGTAVRQQLQKELMGLCSTLLQACGAVADRKQIVVDSLPPIRKHFQCLPVTCSVGDFSLLCFHRKCLELLYVFQTQLALRLLQCLRVSDAPHFYGLPSLERTLRGMAHLTATPGWSAHSPLTKPLEICTKYLSGLLEVITSFYVERGGNAMSFMGKGVTKSTVLCLLHLSHEMMAQAQGSEWMSLWFLPLGSHGDEQAPAQQGLTWLIPLWVDRDPEVRFTSLGLASALTTLESGCVVLANSCQNISGGLWGTVVNILLDQSECSLVRREAAFILQNLLVIPMPSEIVKDYTWQGPCVHDEDSGLSLIGKPALQALLYHCHFYEHLSQMIKRCYLGRYVFAWNSALDGASEGSDISGFDDSFKFWRPPSRMSTHERETSSLSTSETMVPQTMLVTPSSGSVGFQPLVPSATLAPEASHDQFVTQGQHEAVSPQLPHNSSLSVPLPPPCVLVTPALLSAVCSLLDSLLAVTPKDTATAFRRAGLLELLCGLADAALIEACVQELRAPPPSSLPAEHAQAQASFLLEYLASLARLLQSCLLVDPDLVIQDKLLTPLVANTVGVLTICTKGVVDVELLSAFHHTWTHLFNLLATLLRKAGAASLPSVTTGLAKRWTTVTDLLCRCVGFSSTSPALSAAGLQFLAVLLAEEAKRHLQDRDKTHPGHSPTVASLLDKSEESQPSLERLSEVILQVCDLLKVWFLFSFPLHFFQNTCDLCSLQCYEMKSSKDTLKREAANALLALLAVSRRAQKLALQASLIDNCLAQMKHISAQLSLDNLRPGRAALKRKEDGFTKELSTAMQLLRNCLYQNGECKEAALEAHLVPVLHALWPWLLMDDSLMQAALQLLCVYTANFPNGCSSLCWSSSGQYPVHAAARGPPGSSLLQSVLRLASQTPLENTPVQQMVFTLLANLALSHDCKGVIQKSNFLQNFPSLSLPKGGNKHLGHPAVLWLKLLLSMSFGEDGQQMLLRLDGCLDLLTEMSRYKHRSSPHLPLLIVHNICFSAANKPKILANEKVVSMLATCLESESRDAQRVGAAALWALSHNYPKARWASPTREGLGRAAEEGTHRPRRPDVAAVSALMASSSEVLSRDISQWCLSADPSVVGHEPVCWQLLGLQQWERGTAPGCCLHCLCPAKTTLKNPSIKRRVDEAYSLARNKRAQLELTLSRTLCSYIGELDESAQKSWARSPHPPPRDEVVRRRWRFMALCSLECRQLSSLNIAHAGTEPCLSFLCWNCCRCFVLLLCGFFISGWLWTFCLASVLVSFPRWWEPSGISADRSDVVCVCVCVCTLKCPARFNELALLYSYFYNSASSDSEEIPLNAYYLQCLENLAQLLNS</sequence>
<keyword evidence="13" id="KW-0812">Transmembrane</keyword>
<keyword evidence="8" id="KW-0966">Cell projection</keyword>
<keyword evidence="7" id="KW-0206">Cytoskeleton</keyword>
<feature type="transmembrane region" description="Helical" evidence="13">
    <location>
        <begin position="2589"/>
        <end position="2614"/>
    </location>
</feature>
<evidence type="ECO:0000256" key="6">
    <source>
        <dbReference type="ARBA" id="ARBA00023069"/>
    </source>
</evidence>
<dbReference type="EMBL" id="JAGFMF010011484">
    <property type="protein sequence ID" value="KAG8521177.1"/>
    <property type="molecule type" value="Genomic_DNA"/>
</dbReference>
<keyword evidence="4" id="KW-0597">Phosphoprotein</keyword>
<feature type="non-terminal residue" evidence="15">
    <location>
        <position position="1"/>
    </location>
</feature>
<feature type="region of interest" description="Disordered" evidence="12">
    <location>
        <begin position="74"/>
        <end position="93"/>
    </location>
</feature>
<evidence type="ECO:0000256" key="2">
    <source>
        <dbReference type="ARBA" id="ARBA00022473"/>
    </source>
</evidence>
<feature type="region of interest" description="Disordered" evidence="12">
    <location>
        <begin position="2003"/>
        <end position="2022"/>
    </location>
</feature>
<dbReference type="Pfam" id="PF14726">
    <property type="entry name" value="RTTN_N"/>
    <property type="match status" value="1"/>
</dbReference>
<dbReference type="GO" id="GO:0010457">
    <property type="term" value="P:centriole-centriole cohesion"/>
    <property type="evidence" value="ECO:0007669"/>
    <property type="project" value="TreeGrafter"/>
</dbReference>
<evidence type="ECO:0000256" key="3">
    <source>
        <dbReference type="ARBA" id="ARBA00022490"/>
    </source>
</evidence>
<feature type="domain" description="Rotatin N-terminal" evidence="14">
    <location>
        <begin position="141"/>
        <end position="237"/>
    </location>
</feature>
<keyword evidence="3" id="KW-0963">Cytoplasm</keyword>
<feature type="compositionally biased region" description="Low complexity" evidence="12">
    <location>
        <begin position="78"/>
        <end position="93"/>
    </location>
</feature>
<dbReference type="InterPro" id="IPR030791">
    <property type="entry name" value="Rotatin"/>
</dbReference>
<keyword evidence="16" id="KW-1185">Reference proteome</keyword>
<evidence type="ECO:0000256" key="9">
    <source>
        <dbReference type="ARBA" id="ARBA00061100"/>
    </source>
</evidence>
<evidence type="ECO:0000256" key="7">
    <source>
        <dbReference type="ARBA" id="ARBA00023212"/>
    </source>
</evidence>
<dbReference type="InterPro" id="IPR011989">
    <property type="entry name" value="ARM-like"/>
</dbReference>
<dbReference type="InterPro" id="IPR016024">
    <property type="entry name" value="ARM-type_fold"/>
</dbReference>
<dbReference type="GO" id="GO:0032053">
    <property type="term" value="P:ciliary basal body organization"/>
    <property type="evidence" value="ECO:0007669"/>
    <property type="project" value="TreeGrafter"/>
</dbReference>
<name>A0A8J6ALD5_GALPY</name>
<evidence type="ECO:0000256" key="4">
    <source>
        <dbReference type="ARBA" id="ARBA00022553"/>
    </source>
</evidence>
<keyword evidence="13" id="KW-0472">Membrane</keyword>
<reference evidence="15" key="1">
    <citation type="journal article" date="2021" name="Evol. Appl.">
        <title>The genome of the Pyrenean desman and the effects of bottlenecks and inbreeding on the genomic landscape of an endangered species.</title>
        <authorList>
            <person name="Escoda L."/>
            <person name="Castresana J."/>
        </authorList>
    </citation>
    <scope>NUCLEOTIDE SEQUENCE</scope>
    <source>
        <strain evidence="15">IBE-C5619</strain>
    </source>
</reference>
<dbReference type="Gene3D" id="1.25.10.10">
    <property type="entry name" value="Leucine-rich Repeat Variant"/>
    <property type="match status" value="1"/>
</dbReference>
<feature type="compositionally biased region" description="Low complexity" evidence="12">
    <location>
        <begin position="460"/>
        <end position="472"/>
    </location>
</feature>
<keyword evidence="6" id="KW-0969">Cilium</keyword>
<dbReference type="GO" id="GO:0036064">
    <property type="term" value="C:ciliary basal body"/>
    <property type="evidence" value="ECO:0007669"/>
    <property type="project" value="InterPro"/>
</dbReference>
<dbReference type="GO" id="GO:0005813">
    <property type="term" value="C:centrosome"/>
    <property type="evidence" value="ECO:0007669"/>
    <property type="project" value="InterPro"/>
</dbReference>
<dbReference type="SUPFAM" id="SSF48371">
    <property type="entry name" value="ARM repeat"/>
    <property type="match status" value="3"/>
</dbReference>
<evidence type="ECO:0000313" key="15">
    <source>
        <dbReference type="EMBL" id="KAG8521177.1"/>
    </source>
</evidence>
<dbReference type="InterPro" id="IPR029249">
    <property type="entry name" value="Rotatin_N"/>
</dbReference>
<comment type="caution">
    <text evidence="15">The sequence shown here is derived from an EMBL/GenBank/DDBJ whole genome shotgun (WGS) entry which is preliminary data.</text>
</comment>
<gene>
    <name evidence="15" type="ORF">J0S82_004731</name>
</gene>
<comment type="subunit">
    <text evidence="10">Interacts with PPP1R35; this interaction allows the mutual recruitment to the centriole.</text>
</comment>
<evidence type="ECO:0000256" key="11">
    <source>
        <dbReference type="ARBA" id="ARBA00069542"/>
    </source>
</evidence>
<dbReference type="GO" id="GO:0005814">
    <property type="term" value="C:centriole"/>
    <property type="evidence" value="ECO:0007669"/>
    <property type="project" value="TreeGrafter"/>
</dbReference>
<organism evidence="15 16">
    <name type="scientific">Galemys pyrenaicus</name>
    <name type="common">Iberian desman</name>
    <name type="synonym">Pyrenean desman</name>
    <dbReference type="NCBI Taxonomy" id="202257"/>
    <lineage>
        <taxon>Eukaryota</taxon>
        <taxon>Metazoa</taxon>
        <taxon>Chordata</taxon>
        <taxon>Craniata</taxon>
        <taxon>Vertebrata</taxon>
        <taxon>Euteleostomi</taxon>
        <taxon>Mammalia</taxon>
        <taxon>Eutheria</taxon>
        <taxon>Laurasiatheria</taxon>
        <taxon>Eulipotyphla</taxon>
        <taxon>Talpidae</taxon>
        <taxon>Galemys</taxon>
    </lineage>
</organism>
<feature type="region of interest" description="Disordered" evidence="12">
    <location>
        <begin position="106"/>
        <end position="126"/>
    </location>
</feature>
<evidence type="ECO:0000313" key="16">
    <source>
        <dbReference type="Proteomes" id="UP000700334"/>
    </source>
</evidence>
<evidence type="ECO:0000256" key="12">
    <source>
        <dbReference type="SAM" id="MobiDB-lite"/>
    </source>
</evidence>
<evidence type="ECO:0000256" key="8">
    <source>
        <dbReference type="ARBA" id="ARBA00023273"/>
    </source>
</evidence>
<evidence type="ECO:0000256" key="1">
    <source>
        <dbReference type="ARBA" id="ARBA00004120"/>
    </source>
</evidence>
<accession>A0A8J6ALD5</accession>